<dbReference type="EMBL" id="QFPO01000017">
    <property type="protein sequence ID" value="PZQ11177.1"/>
    <property type="molecule type" value="Genomic_DNA"/>
</dbReference>
<sequence>MVTPSRVECERRCTLTNEPTTTLWRPVGPKELELIRQADMKAFPPRLPEQPIFYPVLSEDYATKIARDWNVPESGSGFVTRFEVKTRYLSGYAVREAGGRAHLEYWIPAEDMGAFNAAIVGKIEVIRAFP</sequence>
<accession>A0A2W5LV31</accession>
<dbReference type="Proteomes" id="UP000249046">
    <property type="component" value="Unassembled WGS sequence"/>
</dbReference>
<name>A0A2W5LV31_9GAMM</name>
<evidence type="ECO:0000313" key="1">
    <source>
        <dbReference type="EMBL" id="PZQ11177.1"/>
    </source>
</evidence>
<proteinExistence type="predicted"/>
<protein>
    <submittedName>
        <fullName evidence="1">ADP-ribosylation/crystallin J1</fullName>
    </submittedName>
</protein>
<gene>
    <name evidence="1" type="ORF">DI564_14825</name>
</gene>
<reference evidence="1 2" key="1">
    <citation type="submission" date="2017-08" db="EMBL/GenBank/DDBJ databases">
        <title>Infants hospitalized years apart are colonized by the same room-sourced microbial strains.</title>
        <authorList>
            <person name="Brooks B."/>
            <person name="Olm M.R."/>
            <person name="Firek B.A."/>
            <person name="Baker R."/>
            <person name="Thomas B.C."/>
            <person name="Morowitz M.J."/>
            <person name="Banfield J.F."/>
        </authorList>
    </citation>
    <scope>NUCLEOTIDE SEQUENCE [LARGE SCALE GENOMIC DNA]</scope>
    <source>
        <strain evidence="1">S2_005_003_R2_42</strain>
    </source>
</reference>
<evidence type="ECO:0000313" key="2">
    <source>
        <dbReference type="Proteomes" id="UP000249046"/>
    </source>
</evidence>
<organism evidence="1 2">
    <name type="scientific">Rhodanobacter denitrificans</name>
    <dbReference type="NCBI Taxonomy" id="666685"/>
    <lineage>
        <taxon>Bacteria</taxon>
        <taxon>Pseudomonadati</taxon>
        <taxon>Pseudomonadota</taxon>
        <taxon>Gammaproteobacteria</taxon>
        <taxon>Lysobacterales</taxon>
        <taxon>Rhodanobacteraceae</taxon>
        <taxon>Rhodanobacter</taxon>
    </lineage>
</organism>
<comment type="caution">
    <text evidence="1">The sequence shown here is derived from an EMBL/GenBank/DDBJ whole genome shotgun (WGS) entry which is preliminary data.</text>
</comment>
<dbReference type="AlphaFoldDB" id="A0A2W5LV31"/>